<protein>
    <submittedName>
        <fullName evidence="7">Amino acid ABC superfamily ATP binding cassette transporter, binding protein</fullName>
    </submittedName>
</protein>
<dbReference type="AlphaFoldDB" id="A0A0R1YD69"/>
<feature type="domain" description="Solute-binding protein family 3/N-terminal" evidence="5">
    <location>
        <begin position="46"/>
        <end position="270"/>
    </location>
</feature>
<dbReference type="Proteomes" id="UP000051223">
    <property type="component" value="Unassembled WGS sequence"/>
</dbReference>
<dbReference type="InterPro" id="IPR001638">
    <property type="entry name" value="Solute-binding_3/MltF_N"/>
</dbReference>
<evidence type="ECO:0000256" key="1">
    <source>
        <dbReference type="ARBA" id="ARBA00010333"/>
    </source>
</evidence>
<dbReference type="Pfam" id="PF00497">
    <property type="entry name" value="SBP_bac_3"/>
    <property type="match status" value="1"/>
</dbReference>
<dbReference type="GO" id="GO:0016020">
    <property type="term" value="C:membrane"/>
    <property type="evidence" value="ECO:0007669"/>
    <property type="project" value="InterPro"/>
</dbReference>
<reference evidence="7 8" key="1">
    <citation type="journal article" date="2015" name="Genome Announc.">
        <title>Expanding the biotechnology potential of lactobacilli through comparative genomics of 213 strains and associated genera.</title>
        <authorList>
            <person name="Sun Z."/>
            <person name="Harris H.M."/>
            <person name="McCann A."/>
            <person name="Guo C."/>
            <person name="Argimon S."/>
            <person name="Zhang W."/>
            <person name="Yang X."/>
            <person name="Jeffery I.B."/>
            <person name="Cooney J.C."/>
            <person name="Kagawa T.F."/>
            <person name="Liu W."/>
            <person name="Song Y."/>
            <person name="Salvetti E."/>
            <person name="Wrobel A."/>
            <person name="Rasinkangas P."/>
            <person name="Parkhill J."/>
            <person name="Rea M.C."/>
            <person name="O'Sullivan O."/>
            <person name="Ritari J."/>
            <person name="Douillard F.P."/>
            <person name="Paul Ross R."/>
            <person name="Yang R."/>
            <person name="Briner A.E."/>
            <person name="Felis G.E."/>
            <person name="de Vos W.M."/>
            <person name="Barrangou R."/>
            <person name="Klaenhammer T.R."/>
            <person name="Caufield P.W."/>
            <person name="Cui Y."/>
            <person name="Zhang H."/>
            <person name="O'Toole P.W."/>
        </authorList>
    </citation>
    <scope>NUCLEOTIDE SEQUENCE [LARGE SCALE GENOMIC DNA]</scope>
    <source>
        <strain evidence="7 8">DSM 5661</strain>
    </source>
</reference>
<evidence type="ECO:0000259" key="5">
    <source>
        <dbReference type="SMART" id="SM00062"/>
    </source>
</evidence>
<evidence type="ECO:0000313" key="8">
    <source>
        <dbReference type="Proteomes" id="UP000051223"/>
    </source>
</evidence>
<evidence type="ECO:0000256" key="4">
    <source>
        <dbReference type="SAM" id="SignalP"/>
    </source>
</evidence>
<dbReference type="PATRIC" id="fig|1423754.3.peg.810"/>
<feature type="chain" id="PRO_5038815103" evidence="4">
    <location>
        <begin position="24"/>
        <end position="280"/>
    </location>
</feature>
<organism evidence="7 8">
    <name type="scientific">Lactobacillus hamsteri DSM 5661 = JCM 6256</name>
    <dbReference type="NCBI Taxonomy" id="1423754"/>
    <lineage>
        <taxon>Bacteria</taxon>
        <taxon>Bacillati</taxon>
        <taxon>Bacillota</taxon>
        <taxon>Bacilli</taxon>
        <taxon>Lactobacillales</taxon>
        <taxon>Lactobacillaceae</taxon>
        <taxon>Lactobacillus</taxon>
    </lineage>
</organism>
<dbReference type="SMART" id="SM00079">
    <property type="entry name" value="PBPe"/>
    <property type="match status" value="1"/>
</dbReference>
<accession>A0A0R1YD69</accession>
<dbReference type="InterPro" id="IPR051455">
    <property type="entry name" value="Bact_solute-bind_prot3"/>
</dbReference>
<dbReference type="eggNOG" id="COG0834">
    <property type="taxonomic scope" value="Bacteria"/>
</dbReference>
<gene>
    <name evidence="7" type="ORF">FC39_GL000789</name>
</gene>
<dbReference type="GO" id="GO:0015276">
    <property type="term" value="F:ligand-gated monoatomic ion channel activity"/>
    <property type="evidence" value="ECO:0007669"/>
    <property type="project" value="InterPro"/>
</dbReference>
<sequence>MRKLWKKLVVVAVLLTAAVSLSACESYGQEEKAKNDVYDQVKSSKTIIWGVRNDTRLFGLMDIKKDRLVGFDIDLAKAITKQMLGKDAKAELFQTSSKTKIPVLKNGNVDALMATVTITPDRKKEVSFSKPYFNAGQSLLVPAKSKVKSIKDLNKKGMVVVAVKGTTAVANIRKFAPKARVLEYDDYGQAFTALKAGQGQAMSTDNGILAGIAAENKGYHVVGGTFTHEPYGVAVDKGQTKMVHAINKALDELEKNGTYNRLMHKWFDGIPGFSIKEAER</sequence>
<dbReference type="PROSITE" id="PS51257">
    <property type="entry name" value="PROKAR_LIPOPROTEIN"/>
    <property type="match status" value="1"/>
</dbReference>
<proteinExistence type="inferred from homology"/>
<feature type="signal peptide" evidence="4">
    <location>
        <begin position="1"/>
        <end position="23"/>
    </location>
</feature>
<evidence type="ECO:0000256" key="3">
    <source>
        <dbReference type="ARBA" id="ARBA00022729"/>
    </source>
</evidence>
<dbReference type="STRING" id="1423754.FC39_GL000789"/>
<dbReference type="RefSeq" id="WP_025079897.1">
    <property type="nucleotide sequence ID" value="NZ_AZGI01000025.1"/>
</dbReference>
<dbReference type="SUPFAM" id="SSF53850">
    <property type="entry name" value="Periplasmic binding protein-like II"/>
    <property type="match status" value="1"/>
</dbReference>
<dbReference type="InterPro" id="IPR001320">
    <property type="entry name" value="Iontro_rcpt_C"/>
</dbReference>
<dbReference type="SMART" id="SM00062">
    <property type="entry name" value="PBPb"/>
    <property type="match status" value="1"/>
</dbReference>
<dbReference type="OrthoDB" id="115856at2"/>
<name>A0A0R1YD69_9LACO</name>
<dbReference type="EMBL" id="AZGI01000025">
    <property type="protein sequence ID" value="KRM40317.1"/>
    <property type="molecule type" value="Genomic_DNA"/>
</dbReference>
<dbReference type="GO" id="GO:0005576">
    <property type="term" value="C:extracellular region"/>
    <property type="evidence" value="ECO:0007669"/>
    <property type="project" value="TreeGrafter"/>
</dbReference>
<keyword evidence="3 4" id="KW-0732">Signal</keyword>
<evidence type="ECO:0000313" key="7">
    <source>
        <dbReference type="EMBL" id="KRM40317.1"/>
    </source>
</evidence>
<keyword evidence="2" id="KW-0813">Transport</keyword>
<evidence type="ECO:0000256" key="2">
    <source>
        <dbReference type="ARBA" id="ARBA00022448"/>
    </source>
</evidence>
<dbReference type="GO" id="GO:0006865">
    <property type="term" value="P:amino acid transport"/>
    <property type="evidence" value="ECO:0007669"/>
    <property type="project" value="TreeGrafter"/>
</dbReference>
<dbReference type="PANTHER" id="PTHR30085">
    <property type="entry name" value="AMINO ACID ABC TRANSPORTER PERMEASE"/>
    <property type="match status" value="1"/>
</dbReference>
<dbReference type="Gene3D" id="3.40.190.10">
    <property type="entry name" value="Periplasmic binding protein-like II"/>
    <property type="match status" value="2"/>
</dbReference>
<feature type="domain" description="Ionotropic glutamate receptor C-terminal" evidence="6">
    <location>
        <begin position="46"/>
        <end position="269"/>
    </location>
</feature>
<evidence type="ECO:0000259" key="6">
    <source>
        <dbReference type="SMART" id="SM00079"/>
    </source>
</evidence>
<dbReference type="PANTHER" id="PTHR30085:SF6">
    <property type="entry name" value="ABC TRANSPORTER GLUTAMINE-BINDING PROTEIN GLNH"/>
    <property type="match status" value="1"/>
</dbReference>
<keyword evidence="8" id="KW-1185">Reference proteome</keyword>
<dbReference type="GO" id="GO:0030288">
    <property type="term" value="C:outer membrane-bounded periplasmic space"/>
    <property type="evidence" value="ECO:0007669"/>
    <property type="project" value="TreeGrafter"/>
</dbReference>
<comment type="similarity">
    <text evidence="1">Belongs to the bacterial solute-binding protein 3 family.</text>
</comment>
<comment type="caution">
    <text evidence="7">The sequence shown here is derived from an EMBL/GenBank/DDBJ whole genome shotgun (WGS) entry which is preliminary data.</text>
</comment>